<evidence type="ECO:0000313" key="6">
    <source>
        <dbReference type="EMBL" id="SKA39338.1"/>
    </source>
</evidence>
<dbReference type="InterPro" id="IPR028081">
    <property type="entry name" value="Leu-bd"/>
</dbReference>
<dbReference type="RefSeq" id="WP_170921239.1">
    <property type="nucleotide sequence ID" value="NZ_FUWJ01000017.1"/>
</dbReference>
<dbReference type="Proteomes" id="UP000190092">
    <property type="component" value="Unassembled WGS sequence"/>
</dbReference>
<feature type="chain" id="PRO_5012256274" evidence="4">
    <location>
        <begin position="26"/>
        <end position="395"/>
    </location>
</feature>
<keyword evidence="7" id="KW-1185">Reference proteome</keyword>
<evidence type="ECO:0000256" key="2">
    <source>
        <dbReference type="ARBA" id="ARBA00022729"/>
    </source>
</evidence>
<dbReference type="EMBL" id="FUWJ01000017">
    <property type="protein sequence ID" value="SKA39338.1"/>
    <property type="molecule type" value="Genomic_DNA"/>
</dbReference>
<dbReference type="InterPro" id="IPR051010">
    <property type="entry name" value="BCAA_transport"/>
</dbReference>
<evidence type="ECO:0000259" key="5">
    <source>
        <dbReference type="Pfam" id="PF13458"/>
    </source>
</evidence>
<dbReference type="AlphaFoldDB" id="A0A1T4TG99"/>
<dbReference type="Gene3D" id="3.40.50.2300">
    <property type="match status" value="2"/>
</dbReference>
<protein>
    <submittedName>
        <fullName evidence="6">Branched-chain amino acid transport system substrate-binding protein</fullName>
    </submittedName>
</protein>
<evidence type="ECO:0000256" key="3">
    <source>
        <dbReference type="ARBA" id="ARBA00022970"/>
    </source>
</evidence>
<evidence type="ECO:0000256" key="4">
    <source>
        <dbReference type="SAM" id="SignalP"/>
    </source>
</evidence>
<comment type="similarity">
    <text evidence="1">Belongs to the leucine-binding protein family.</text>
</comment>
<keyword evidence="3" id="KW-0813">Transport</keyword>
<dbReference type="PANTHER" id="PTHR30483:SF6">
    <property type="entry name" value="PERIPLASMIC BINDING PROTEIN OF ABC TRANSPORTER FOR NATURAL AMINO ACIDS"/>
    <property type="match status" value="1"/>
</dbReference>
<accession>A0A1T4TG99</accession>
<sequence length="395" mass="42651">MRKQGFFLAAAVAAALSATCLPVQAQDIGIGLIVPLSPPGDPTGGQLIRRGAEMGIDAVNNAGGVLGGRKFKLYVEDSQGKPEAGVAAYRRLVSEDKVVFVPGFFHSSVAIAANEVAKDMGVPTMSLQASAAEITSKHYETAFRTHAVDQVRVATFMELIKKKGFKRISMIAETTDYGIGIADETIAQAKKVGGLEVQKIAFDRSVTDLTPQLLQVKAFKPDLVINIGVGQPCDLIIDQATTIGLLPNTPMIVSYDAPARPQFWKLHEKNGAGIYFIAYYSPKTPLSDIGKSFAAAYTEKYKEDPVYGALNGYGAIQIIAQAINAAKSTDSKALIKTLETGTFKSWPDAPVTFPRAEGVYWHNWVPPVLILHYTKPMQDWKDAEVEVQYSAPAAK</sequence>
<keyword evidence="3" id="KW-0029">Amino-acid transport</keyword>
<dbReference type="SUPFAM" id="SSF53822">
    <property type="entry name" value="Periplasmic binding protein-like I"/>
    <property type="match status" value="1"/>
</dbReference>
<proteinExistence type="inferred from homology"/>
<gene>
    <name evidence="6" type="ORF">SAMN02745126_06214</name>
</gene>
<feature type="domain" description="Leucine-binding protein" evidence="5">
    <location>
        <begin position="28"/>
        <end position="362"/>
    </location>
</feature>
<dbReference type="InterPro" id="IPR028082">
    <property type="entry name" value="Peripla_BP_I"/>
</dbReference>
<reference evidence="7" key="1">
    <citation type="submission" date="2017-02" db="EMBL/GenBank/DDBJ databases">
        <authorList>
            <person name="Varghese N."/>
            <person name="Submissions S."/>
        </authorList>
    </citation>
    <scope>NUCLEOTIDE SEQUENCE [LARGE SCALE GENOMIC DNA]</scope>
    <source>
        <strain evidence="7">ATCC 27094</strain>
    </source>
</reference>
<dbReference type="CDD" id="cd06345">
    <property type="entry name" value="PBP1_ABC_ligand_binding-like"/>
    <property type="match status" value="1"/>
</dbReference>
<name>A0A1T4TG99_9HYPH</name>
<keyword evidence="2 4" id="KW-0732">Signal</keyword>
<dbReference type="GO" id="GO:0006865">
    <property type="term" value="P:amino acid transport"/>
    <property type="evidence" value="ECO:0007669"/>
    <property type="project" value="UniProtKB-KW"/>
</dbReference>
<evidence type="ECO:0000313" key="7">
    <source>
        <dbReference type="Proteomes" id="UP000190092"/>
    </source>
</evidence>
<dbReference type="Pfam" id="PF13458">
    <property type="entry name" value="Peripla_BP_6"/>
    <property type="match status" value="1"/>
</dbReference>
<dbReference type="STRING" id="225324.SAMN02745126_06214"/>
<feature type="signal peptide" evidence="4">
    <location>
        <begin position="1"/>
        <end position="25"/>
    </location>
</feature>
<organism evidence="6 7">
    <name type="scientific">Enhydrobacter aerosaccus</name>
    <dbReference type="NCBI Taxonomy" id="225324"/>
    <lineage>
        <taxon>Bacteria</taxon>
        <taxon>Pseudomonadati</taxon>
        <taxon>Pseudomonadota</taxon>
        <taxon>Alphaproteobacteria</taxon>
        <taxon>Hyphomicrobiales</taxon>
        <taxon>Enhydrobacter</taxon>
    </lineage>
</organism>
<evidence type="ECO:0000256" key="1">
    <source>
        <dbReference type="ARBA" id="ARBA00010062"/>
    </source>
</evidence>
<dbReference type="PANTHER" id="PTHR30483">
    <property type="entry name" value="LEUCINE-SPECIFIC-BINDING PROTEIN"/>
    <property type="match status" value="1"/>
</dbReference>